<gene>
    <name evidence="13" type="ORF">JZY06_03495</name>
</gene>
<keyword evidence="3 10" id="KW-0812">Transmembrane</keyword>
<accession>A0A939DZH7</accession>
<evidence type="ECO:0000256" key="4">
    <source>
        <dbReference type="ARBA" id="ARBA00022741"/>
    </source>
</evidence>
<dbReference type="Pfam" id="PF00005">
    <property type="entry name" value="ABC_tran"/>
    <property type="match status" value="1"/>
</dbReference>
<dbReference type="InterPro" id="IPR036640">
    <property type="entry name" value="ABC1_TM_sf"/>
</dbReference>
<evidence type="ECO:0000259" key="11">
    <source>
        <dbReference type="PROSITE" id="PS50893"/>
    </source>
</evidence>
<keyword evidence="2" id="KW-0997">Cell inner membrane</keyword>
<organism evidence="13 14">
    <name type="scientific">Corynebacterium mendelii</name>
    <dbReference type="NCBI Taxonomy" id="2765362"/>
    <lineage>
        <taxon>Bacteria</taxon>
        <taxon>Bacillati</taxon>
        <taxon>Actinomycetota</taxon>
        <taxon>Actinomycetes</taxon>
        <taxon>Mycobacteriales</taxon>
        <taxon>Corynebacteriaceae</taxon>
        <taxon>Corynebacterium</taxon>
    </lineage>
</organism>
<dbReference type="InterPro" id="IPR027417">
    <property type="entry name" value="P-loop_NTPase"/>
</dbReference>
<evidence type="ECO:0000256" key="8">
    <source>
        <dbReference type="ARBA" id="ARBA00023136"/>
    </source>
</evidence>
<proteinExistence type="inferred from homology"/>
<keyword evidence="5 13" id="KW-0067">ATP-binding</keyword>
<evidence type="ECO:0000256" key="2">
    <source>
        <dbReference type="ARBA" id="ARBA00022519"/>
    </source>
</evidence>
<dbReference type="Pfam" id="PF00664">
    <property type="entry name" value="ABC_membrane"/>
    <property type="match status" value="1"/>
</dbReference>
<evidence type="ECO:0000256" key="3">
    <source>
        <dbReference type="ARBA" id="ARBA00022692"/>
    </source>
</evidence>
<evidence type="ECO:0000313" key="14">
    <source>
        <dbReference type="Proteomes" id="UP000664332"/>
    </source>
</evidence>
<feature type="transmembrane region" description="Helical" evidence="10">
    <location>
        <begin position="250"/>
        <end position="269"/>
    </location>
</feature>
<keyword evidence="7 10" id="KW-1133">Transmembrane helix</keyword>
<comment type="caution">
    <text evidence="13">The sequence shown here is derived from an EMBL/GenBank/DDBJ whole genome shotgun (WGS) entry which is preliminary data.</text>
</comment>
<keyword evidence="14" id="KW-1185">Reference proteome</keyword>
<dbReference type="SUPFAM" id="SSF52540">
    <property type="entry name" value="P-loop containing nucleoside triphosphate hydrolases"/>
    <property type="match status" value="1"/>
</dbReference>
<evidence type="ECO:0000256" key="1">
    <source>
        <dbReference type="ARBA" id="ARBA00004429"/>
    </source>
</evidence>
<dbReference type="PROSITE" id="PS00211">
    <property type="entry name" value="ABC_TRANSPORTER_1"/>
    <property type="match status" value="1"/>
</dbReference>
<dbReference type="InterPro" id="IPR039421">
    <property type="entry name" value="Type_1_exporter"/>
</dbReference>
<reference evidence="13" key="1">
    <citation type="submission" date="2021-03" db="EMBL/GenBank/DDBJ databases">
        <authorList>
            <person name="Sun Q."/>
        </authorList>
    </citation>
    <scope>NUCLEOTIDE SEQUENCE</scope>
    <source>
        <strain evidence="13">CCM 8862</strain>
    </source>
</reference>
<evidence type="ECO:0000259" key="12">
    <source>
        <dbReference type="PROSITE" id="PS50929"/>
    </source>
</evidence>
<keyword evidence="2" id="KW-1003">Cell membrane</keyword>
<keyword evidence="6" id="KW-1278">Translocase</keyword>
<sequence>MTVRSHPLVGVTRPVHGRLLVAAVYQVIGGIGVLGVGAAAVLVVVTALGWGGDADRLAGVLAAAGLLAVAGWFGRWRGDLVAHRADNELQRLLRSRIVDGVSQAPLEWVDATGKIAVKRTVTDDVDALHSVVGHAFGTTVSAAVQIAAGIGVLLVVAPVPTLVAALPAAAAWGISRRLRRTMPANRKKFARASAALDAAAVEFAQALAALKIFGGTQRGLDRFHAASRDYSRFVAGWATSMTPYLVGQQLLLSAVAVWAMVALSAAGGWATPGQLVAVAIIMPLLFSPVEAVAFSIHDLAMGTDAATRITTVMDAIDSRRTAPARAEAPGGPATGPLGVRVDNVTLVRGGKKVLDAVSLVIEPGTRTVILGESGAGKSTLLEVIAGLVAPTSGSVTTGNPARVAALWQQPFIVEGTVADNLRMGTADATDRDIADAVRRAGIAGRIAALDGGLGAVIGDGTVLSGGQRQRLCLARALVSRPGLLLLDEPTSAVDAAAADRIDRALDELAGHCTLVRVDHRARTGLDADRVIVVDSGRIVDDGPPGQLLAAGGVFADLVADQTIPVSGGGDE</sequence>
<dbReference type="PANTHER" id="PTHR24221">
    <property type="entry name" value="ATP-BINDING CASSETTE SUB-FAMILY B"/>
    <property type="match status" value="1"/>
</dbReference>
<dbReference type="PROSITE" id="PS50929">
    <property type="entry name" value="ABC_TM1F"/>
    <property type="match status" value="1"/>
</dbReference>
<dbReference type="SMART" id="SM00382">
    <property type="entry name" value="AAA"/>
    <property type="match status" value="1"/>
</dbReference>
<dbReference type="Proteomes" id="UP000664332">
    <property type="component" value="Unassembled WGS sequence"/>
</dbReference>
<dbReference type="RefSeq" id="WP_207118438.1">
    <property type="nucleotide sequence ID" value="NZ_JAFLEQ010000008.1"/>
</dbReference>
<dbReference type="Gene3D" id="1.20.1560.10">
    <property type="entry name" value="ABC transporter type 1, transmembrane domain"/>
    <property type="match status" value="1"/>
</dbReference>
<evidence type="ECO:0000256" key="10">
    <source>
        <dbReference type="SAM" id="Phobius"/>
    </source>
</evidence>
<evidence type="ECO:0000256" key="7">
    <source>
        <dbReference type="ARBA" id="ARBA00022989"/>
    </source>
</evidence>
<feature type="transmembrane region" description="Helical" evidence="10">
    <location>
        <begin position="57"/>
        <end position="74"/>
    </location>
</feature>
<name>A0A939DZH7_9CORY</name>
<evidence type="ECO:0000313" key="13">
    <source>
        <dbReference type="EMBL" id="MBN9643695.1"/>
    </source>
</evidence>
<dbReference type="InterPro" id="IPR017871">
    <property type="entry name" value="ABC_transporter-like_CS"/>
</dbReference>
<feature type="domain" description="ABC transmembrane type-1" evidence="12">
    <location>
        <begin position="44"/>
        <end position="301"/>
    </location>
</feature>
<dbReference type="GO" id="GO:0016887">
    <property type="term" value="F:ATP hydrolysis activity"/>
    <property type="evidence" value="ECO:0007669"/>
    <property type="project" value="InterPro"/>
</dbReference>
<keyword evidence="4" id="KW-0547">Nucleotide-binding</keyword>
<dbReference type="PROSITE" id="PS50893">
    <property type="entry name" value="ABC_TRANSPORTER_2"/>
    <property type="match status" value="1"/>
</dbReference>
<dbReference type="GO" id="GO:0005524">
    <property type="term" value="F:ATP binding"/>
    <property type="evidence" value="ECO:0007669"/>
    <property type="project" value="UniProtKB-KW"/>
</dbReference>
<comment type="subcellular location">
    <subcellularLocation>
        <location evidence="1">Cell inner membrane</location>
        <topology evidence="1">Multi-pass membrane protein</topology>
    </subcellularLocation>
</comment>
<keyword evidence="8 10" id="KW-0472">Membrane</keyword>
<protein>
    <submittedName>
        <fullName evidence="13">ABC transporter ATP-binding protein</fullName>
    </submittedName>
</protein>
<dbReference type="GO" id="GO:0034040">
    <property type="term" value="F:ATPase-coupled lipid transmembrane transporter activity"/>
    <property type="evidence" value="ECO:0007669"/>
    <property type="project" value="TreeGrafter"/>
</dbReference>
<dbReference type="EMBL" id="JAFLEQ010000008">
    <property type="protein sequence ID" value="MBN9643695.1"/>
    <property type="molecule type" value="Genomic_DNA"/>
</dbReference>
<evidence type="ECO:0000256" key="6">
    <source>
        <dbReference type="ARBA" id="ARBA00022967"/>
    </source>
</evidence>
<dbReference type="GO" id="GO:0005886">
    <property type="term" value="C:plasma membrane"/>
    <property type="evidence" value="ECO:0007669"/>
    <property type="project" value="UniProtKB-SubCell"/>
</dbReference>
<feature type="transmembrane region" description="Helical" evidence="10">
    <location>
        <begin position="20"/>
        <end position="45"/>
    </location>
</feature>
<dbReference type="InterPro" id="IPR003593">
    <property type="entry name" value="AAA+_ATPase"/>
</dbReference>
<feature type="domain" description="ABC transporter" evidence="11">
    <location>
        <begin position="339"/>
        <end position="560"/>
    </location>
</feature>
<evidence type="ECO:0000256" key="5">
    <source>
        <dbReference type="ARBA" id="ARBA00022840"/>
    </source>
</evidence>
<dbReference type="PANTHER" id="PTHR24221:SF654">
    <property type="entry name" value="ATP-BINDING CASSETTE SUB-FAMILY B MEMBER 6"/>
    <property type="match status" value="1"/>
</dbReference>
<feature type="transmembrane region" description="Helical" evidence="10">
    <location>
        <begin position="146"/>
        <end position="172"/>
    </location>
</feature>
<dbReference type="GO" id="GO:0140359">
    <property type="term" value="F:ABC-type transporter activity"/>
    <property type="evidence" value="ECO:0007669"/>
    <property type="project" value="InterPro"/>
</dbReference>
<evidence type="ECO:0000256" key="9">
    <source>
        <dbReference type="ARBA" id="ARBA00023455"/>
    </source>
</evidence>
<dbReference type="InterPro" id="IPR003439">
    <property type="entry name" value="ABC_transporter-like_ATP-bd"/>
</dbReference>
<dbReference type="SUPFAM" id="SSF90123">
    <property type="entry name" value="ABC transporter transmembrane region"/>
    <property type="match status" value="1"/>
</dbReference>
<dbReference type="InterPro" id="IPR011527">
    <property type="entry name" value="ABC1_TM_dom"/>
</dbReference>
<dbReference type="Gene3D" id="3.40.50.300">
    <property type="entry name" value="P-loop containing nucleotide triphosphate hydrolases"/>
    <property type="match status" value="1"/>
</dbReference>
<comment type="similarity">
    <text evidence="9">Belongs to the ABC transporter superfamily. Siderophore-Fe(3+) uptake transporter (SIUT) (TC 3.A.1.21) family.</text>
</comment>
<dbReference type="AlphaFoldDB" id="A0A939DZH7"/>